<keyword evidence="2" id="KW-0325">Glycoprotein</keyword>
<organism evidence="6 7">
    <name type="scientific">Trapa natans</name>
    <name type="common">Water chestnut</name>
    <dbReference type="NCBI Taxonomy" id="22666"/>
    <lineage>
        <taxon>Eukaryota</taxon>
        <taxon>Viridiplantae</taxon>
        <taxon>Streptophyta</taxon>
        <taxon>Embryophyta</taxon>
        <taxon>Tracheophyta</taxon>
        <taxon>Spermatophyta</taxon>
        <taxon>Magnoliopsida</taxon>
        <taxon>eudicotyledons</taxon>
        <taxon>Gunneridae</taxon>
        <taxon>Pentapetalae</taxon>
        <taxon>rosids</taxon>
        <taxon>malvids</taxon>
        <taxon>Myrtales</taxon>
        <taxon>Lythraceae</taxon>
        <taxon>Trapa</taxon>
    </lineage>
</organism>
<protein>
    <recommendedName>
        <fullName evidence="5">Phytocyanin domain-containing protein</fullName>
    </recommendedName>
</protein>
<sequence>MEEGRNMLVVALVVCVLMAVASSVGAQVHHVVGGDVGWDPTSDITSWSASKIFRVGDKIWFAYSAAQESIVELRSKEEYESCDVTNPIRMYTDGIDGISLEEEGTRYFVSNQAESCMRGLRLHVVVQPQEKQRPIRFVQIATSEDAGLAAAAGPTVPSGSCSLTGASPWLAISSFIGIVFPMDSVPPWICLMVEYVLVHAIEVREWAYRMLVATLHSTSLLRDCRTKVQSRKSSVSCEVKSVSKTAVTNSPQKSLLRSQLDSDLAALPLSSENGSETDNETVESSLRRRRGVSYAHLNRRPIAISVHHALPPRLPEIAARHLSFYALEPPD</sequence>
<accession>A0AAN7LDZ7</accession>
<dbReference type="PROSITE" id="PS51485">
    <property type="entry name" value="PHYTOCYANIN"/>
    <property type="match status" value="1"/>
</dbReference>
<feature type="signal peptide" evidence="4">
    <location>
        <begin position="1"/>
        <end position="26"/>
    </location>
</feature>
<evidence type="ECO:0000256" key="1">
    <source>
        <dbReference type="ARBA" id="ARBA00023157"/>
    </source>
</evidence>
<evidence type="ECO:0000313" key="6">
    <source>
        <dbReference type="EMBL" id="KAK4783375.1"/>
    </source>
</evidence>
<comment type="caution">
    <text evidence="6">The sequence shown here is derived from an EMBL/GenBank/DDBJ whole genome shotgun (WGS) entry which is preliminary data.</text>
</comment>
<evidence type="ECO:0000259" key="5">
    <source>
        <dbReference type="PROSITE" id="PS51485"/>
    </source>
</evidence>
<dbReference type="GO" id="GO:0005886">
    <property type="term" value="C:plasma membrane"/>
    <property type="evidence" value="ECO:0007669"/>
    <property type="project" value="TreeGrafter"/>
</dbReference>
<keyword evidence="7" id="KW-1185">Reference proteome</keyword>
<dbReference type="EMBL" id="JAXQNO010000015">
    <property type="protein sequence ID" value="KAK4783375.1"/>
    <property type="molecule type" value="Genomic_DNA"/>
</dbReference>
<keyword evidence="1" id="KW-1015">Disulfide bond</keyword>
<feature type="region of interest" description="Disordered" evidence="3">
    <location>
        <begin position="268"/>
        <end position="287"/>
    </location>
</feature>
<keyword evidence="4" id="KW-0732">Signal</keyword>
<feature type="domain" description="Phytocyanin" evidence="5">
    <location>
        <begin position="28"/>
        <end position="128"/>
    </location>
</feature>
<dbReference type="PANTHER" id="PTHR33021:SF31">
    <property type="entry name" value="OS02G0720100 PROTEIN"/>
    <property type="match status" value="1"/>
</dbReference>
<dbReference type="AlphaFoldDB" id="A0AAN7LDZ7"/>
<feature type="chain" id="PRO_5042971677" description="Phytocyanin domain-containing protein" evidence="4">
    <location>
        <begin position="27"/>
        <end position="331"/>
    </location>
</feature>
<proteinExistence type="predicted"/>
<evidence type="ECO:0000256" key="3">
    <source>
        <dbReference type="SAM" id="MobiDB-lite"/>
    </source>
</evidence>
<reference evidence="6 7" key="1">
    <citation type="journal article" date="2023" name="Hortic Res">
        <title>Pangenome of water caltrop reveals structural variations and asymmetric subgenome divergence after allopolyploidization.</title>
        <authorList>
            <person name="Zhang X."/>
            <person name="Chen Y."/>
            <person name="Wang L."/>
            <person name="Yuan Y."/>
            <person name="Fang M."/>
            <person name="Shi L."/>
            <person name="Lu R."/>
            <person name="Comes H.P."/>
            <person name="Ma Y."/>
            <person name="Chen Y."/>
            <person name="Huang G."/>
            <person name="Zhou Y."/>
            <person name="Zheng Z."/>
            <person name="Qiu Y."/>
        </authorList>
    </citation>
    <scope>NUCLEOTIDE SEQUENCE [LARGE SCALE GENOMIC DNA]</scope>
    <source>
        <strain evidence="6">F231</strain>
    </source>
</reference>
<dbReference type="Proteomes" id="UP001346149">
    <property type="component" value="Unassembled WGS sequence"/>
</dbReference>
<dbReference type="CDD" id="cd04216">
    <property type="entry name" value="Phytocyanin"/>
    <property type="match status" value="1"/>
</dbReference>
<gene>
    <name evidence="6" type="ORF">SAY86_007749</name>
</gene>
<evidence type="ECO:0000256" key="2">
    <source>
        <dbReference type="ARBA" id="ARBA00023180"/>
    </source>
</evidence>
<dbReference type="FunFam" id="2.60.40.420:FF:000034">
    <property type="entry name" value="Cupredoxin superfamily protein"/>
    <property type="match status" value="1"/>
</dbReference>
<name>A0AAN7LDZ7_TRANT</name>
<dbReference type="InterPro" id="IPR003245">
    <property type="entry name" value="Phytocyanin_dom"/>
</dbReference>
<dbReference type="Pfam" id="PF02298">
    <property type="entry name" value="Cu_bind_like"/>
    <property type="match status" value="1"/>
</dbReference>
<evidence type="ECO:0000256" key="4">
    <source>
        <dbReference type="SAM" id="SignalP"/>
    </source>
</evidence>
<dbReference type="InterPro" id="IPR039391">
    <property type="entry name" value="Phytocyanin-like"/>
</dbReference>
<dbReference type="Gene3D" id="2.60.40.420">
    <property type="entry name" value="Cupredoxins - blue copper proteins"/>
    <property type="match status" value="1"/>
</dbReference>
<dbReference type="PANTHER" id="PTHR33021">
    <property type="entry name" value="BLUE COPPER PROTEIN"/>
    <property type="match status" value="1"/>
</dbReference>
<dbReference type="InterPro" id="IPR008972">
    <property type="entry name" value="Cupredoxin"/>
</dbReference>
<dbReference type="GO" id="GO:0009055">
    <property type="term" value="F:electron transfer activity"/>
    <property type="evidence" value="ECO:0007669"/>
    <property type="project" value="InterPro"/>
</dbReference>
<evidence type="ECO:0000313" key="7">
    <source>
        <dbReference type="Proteomes" id="UP001346149"/>
    </source>
</evidence>
<dbReference type="SUPFAM" id="SSF49503">
    <property type="entry name" value="Cupredoxins"/>
    <property type="match status" value="1"/>
</dbReference>